<comment type="caution">
    <text evidence="2">The sequence shown here is derived from an EMBL/GenBank/DDBJ whole genome shotgun (WGS) entry which is preliminary data.</text>
</comment>
<dbReference type="OrthoDB" id="9787129at2"/>
<dbReference type="NCBIfam" id="TIGR00791">
    <property type="entry name" value="gntP"/>
    <property type="match status" value="1"/>
</dbReference>
<feature type="transmembrane region" description="Helical" evidence="1">
    <location>
        <begin position="74"/>
        <end position="95"/>
    </location>
</feature>
<feature type="transmembrane region" description="Helical" evidence="1">
    <location>
        <begin position="453"/>
        <end position="475"/>
    </location>
</feature>
<dbReference type="Proteomes" id="UP000306196">
    <property type="component" value="Unassembled WGS sequence"/>
</dbReference>
<feature type="transmembrane region" description="Helical" evidence="1">
    <location>
        <begin position="389"/>
        <end position="407"/>
    </location>
</feature>
<evidence type="ECO:0000313" key="3">
    <source>
        <dbReference type="Proteomes" id="UP000306196"/>
    </source>
</evidence>
<keyword evidence="1" id="KW-1133">Transmembrane helix</keyword>
<keyword evidence="3" id="KW-1185">Reference proteome</keyword>
<organism evidence="2 3">
    <name type="scientific">Phragmitibacter flavus</name>
    <dbReference type="NCBI Taxonomy" id="2576071"/>
    <lineage>
        <taxon>Bacteria</taxon>
        <taxon>Pseudomonadati</taxon>
        <taxon>Verrucomicrobiota</taxon>
        <taxon>Verrucomicrobiia</taxon>
        <taxon>Verrucomicrobiales</taxon>
        <taxon>Verrucomicrobiaceae</taxon>
        <taxon>Phragmitibacter</taxon>
    </lineage>
</organism>
<dbReference type="PANTHER" id="PTHR30354:SF25">
    <property type="entry name" value="INNER MEMBRANE PERMEASE YGBN"/>
    <property type="match status" value="1"/>
</dbReference>
<feature type="transmembrane region" description="Helical" evidence="1">
    <location>
        <begin position="334"/>
        <end position="352"/>
    </location>
</feature>
<dbReference type="PANTHER" id="PTHR30354">
    <property type="entry name" value="GNT FAMILY GLUCONATE TRANSPORTER"/>
    <property type="match status" value="1"/>
</dbReference>
<dbReference type="GO" id="GO:0015128">
    <property type="term" value="F:gluconate transmembrane transporter activity"/>
    <property type="evidence" value="ECO:0007669"/>
    <property type="project" value="InterPro"/>
</dbReference>
<accession>A0A5R8KDJ2</accession>
<feature type="transmembrane region" description="Helical" evidence="1">
    <location>
        <begin position="364"/>
        <end position="382"/>
    </location>
</feature>
<dbReference type="EMBL" id="VAUV01000008">
    <property type="protein sequence ID" value="TLD70376.1"/>
    <property type="molecule type" value="Genomic_DNA"/>
</dbReference>
<feature type="transmembrane region" description="Helical" evidence="1">
    <location>
        <begin position="190"/>
        <end position="214"/>
    </location>
</feature>
<dbReference type="RefSeq" id="WP_138086432.1">
    <property type="nucleotide sequence ID" value="NZ_VAUV01000008.1"/>
</dbReference>
<feature type="transmembrane region" description="Helical" evidence="1">
    <location>
        <begin position="235"/>
        <end position="256"/>
    </location>
</feature>
<feature type="transmembrane region" description="Helical" evidence="1">
    <location>
        <begin position="413"/>
        <end position="432"/>
    </location>
</feature>
<feature type="transmembrane region" description="Helical" evidence="1">
    <location>
        <begin position="39"/>
        <end position="62"/>
    </location>
</feature>
<feature type="transmembrane region" description="Helical" evidence="1">
    <location>
        <begin position="115"/>
        <end position="145"/>
    </location>
</feature>
<keyword evidence="1" id="KW-0812">Transmembrane</keyword>
<dbReference type="Pfam" id="PF02447">
    <property type="entry name" value="GntP_permease"/>
    <property type="match status" value="1"/>
</dbReference>
<name>A0A5R8KDJ2_9BACT</name>
<feature type="transmembrane region" description="Helical" evidence="1">
    <location>
        <begin position="293"/>
        <end position="313"/>
    </location>
</feature>
<dbReference type="AlphaFoldDB" id="A0A5R8KDJ2"/>
<dbReference type="GO" id="GO:0005886">
    <property type="term" value="C:plasma membrane"/>
    <property type="evidence" value="ECO:0007669"/>
    <property type="project" value="TreeGrafter"/>
</dbReference>
<reference evidence="2 3" key="1">
    <citation type="submission" date="2019-05" db="EMBL/GenBank/DDBJ databases">
        <title>Verrucobacter flavum gen. nov., sp. nov. a new member of the family Verrucomicrobiaceae.</title>
        <authorList>
            <person name="Szuroczki S."/>
            <person name="Abbaszade G."/>
            <person name="Szabo A."/>
            <person name="Felfoldi T."/>
            <person name="Schumann P."/>
            <person name="Boka K."/>
            <person name="Keki Z."/>
            <person name="Toumi M."/>
            <person name="Toth E."/>
        </authorList>
    </citation>
    <scope>NUCLEOTIDE SEQUENCE [LARGE SCALE GENOMIC DNA]</scope>
    <source>
        <strain evidence="2 3">MG-N-17</strain>
    </source>
</reference>
<protein>
    <submittedName>
        <fullName evidence="2">Gluconate transporter</fullName>
    </submittedName>
</protein>
<sequence length="476" mass="49865">MLNFPLMALIEVSQMRLVGVLVAAVLLILLLVMKLRVQAFVALLLASVFVGVASGTMGITEVGEAMVRGAGKEIGFIALIIGLGSIFGAFIEHSGGAQSLANGLLARFGEKRATWAMMLTGFLISIPVFLDVAIVILAPIVYTLARRSGKSLLYYGLPLGAGLAVTHAFVPPTPGPTWVAYALNVPLSQAILYGLLVGLPVAVLTGPLFSVWLAKRVYVAPPPLVAGEEKGQLPPFGLIACVLLLPVVMIFAGALVEQSVAGSLPAGMERAELTAAKAELLAVAPWWQQTVSFLGHPVVALLVCAMVAMYVLGTMRGVGRDDLMDIATKSLSPAGVIILITGAGGVFKQMLIETRVGEALAETLVSLGAAPLFMAWLFSTIIRVAQGSATVAMVASAALMGPILALTEISTGQTALIVVAIAAGATGFSHVNDSGFWVVGRYFCMTEKQTLQTWFWVGTSISVLSLVFCGLLWFLV</sequence>
<evidence type="ECO:0000256" key="1">
    <source>
        <dbReference type="SAM" id="Phobius"/>
    </source>
</evidence>
<dbReference type="InterPro" id="IPR003474">
    <property type="entry name" value="Glcn_transporter"/>
</dbReference>
<gene>
    <name evidence="2" type="ORF">FEM03_11620</name>
</gene>
<evidence type="ECO:0000313" key="2">
    <source>
        <dbReference type="EMBL" id="TLD70376.1"/>
    </source>
</evidence>
<keyword evidence="1" id="KW-0472">Membrane</keyword>
<proteinExistence type="predicted"/>
<dbReference type="PIRSF" id="PIRSF002746">
    <property type="entry name" value="Gluconate_transporter"/>
    <property type="match status" value="1"/>
</dbReference>
<feature type="transmembrane region" description="Helical" evidence="1">
    <location>
        <begin position="12"/>
        <end position="33"/>
    </location>
</feature>